<dbReference type="HOGENOM" id="CLU_2861654_0_0_9"/>
<dbReference type="AlphaFoldDB" id="B7C961"/>
<dbReference type="Proteomes" id="UP000004315">
    <property type="component" value="Unassembled WGS sequence"/>
</dbReference>
<accession>B7C961</accession>
<evidence type="ECO:0000313" key="3">
    <source>
        <dbReference type="Proteomes" id="UP000004315"/>
    </source>
</evidence>
<name>B7C961_9FIRM</name>
<feature type="transmembrane region" description="Helical" evidence="1">
    <location>
        <begin position="12"/>
        <end position="31"/>
    </location>
</feature>
<evidence type="ECO:0000313" key="2">
    <source>
        <dbReference type="EMBL" id="EEC90638.1"/>
    </source>
</evidence>
<comment type="caution">
    <text evidence="2">The sequence shown here is derived from an EMBL/GenBank/DDBJ whole genome shotgun (WGS) entry which is preliminary data.</text>
</comment>
<keyword evidence="1" id="KW-0472">Membrane</keyword>
<protein>
    <submittedName>
        <fullName evidence="2">Uncharacterized protein</fullName>
    </submittedName>
</protein>
<keyword evidence="1" id="KW-1133">Transmembrane helix</keyword>
<dbReference type="STRING" id="518637.EUBIFOR_00718"/>
<evidence type="ECO:0000256" key="1">
    <source>
        <dbReference type="SAM" id="Phobius"/>
    </source>
</evidence>
<reference evidence="2 3" key="2">
    <citation type="submission" date="2008-11" db="EMBL/GenBank/DDBJ databases">
        <title>Draft genome sequence of Eubacterium biforme (DSM 3989).</title>
        <authorList>
            <person name="Sudarsanam P."/>
            <person name="Ley R."/>
            <person name="Guruge J."/>
            <person name="Turnbaugh P.J."/>
            <person name="Mahowald M."/>
            <person name="Liep D."/>
            <person name="Gordon J."/>
        </authorList>
    </citation>
    <scope>NUCLEOTIDE SEQUENCE [LARGE SCALE GENOMIC DNA]</scope>
    <source>
        <strain evidence="2 3">DSM 3989</strain>
    </source>
</reference>
<dbReference type="EMBL" id="ABYT01000048">
    <property type="protein sequence ID" value="EEC90638.1"/>
    <property type="molecule type" value="Genomic_DNA"/>
</dbReference>
<keyword evidence="3" id="KW-1185">Reference proteome</keyword>
<sequence>MNEETGGRNMFSLFLVFMVIYGFGEISYQSIGCDSFVERMEETIKGITSFEMVKQDDFWNNGFG</sequence>
<reference evidence="2 3" key="1">
    <citation type="submission" date="2008-10" db="EMBL/GenBank/DDBJ databases">
        <authorList>
            <person name="Fulton L."/>
            <person name="Clifton S."/>
            <person name="Fulton B."/>
            <person name="Xu J."/>
            <person name="Minx P."/>
            <person name="Pepin K.H."/>
            <person name="Johnson M."/>
            <person name="Bhonagiri V."/>
            <person name="Nash W.E."/>
            <person name="Mardis E.R."/>
            <person name="Wilson R.K."/>
        </authorList>
    </citation>
    <scope>NUCLEOTIDE SEQUENCE [LARGE SCALE GENOMIC DNA]</scope>
    <source>
        <strain evidence="2 3">DSM 3989</strain>
    </source>
</reference>
<proteinExistence type="predicted"/>
<gene>
    <name evidence="2" type="ORF">EUBIFOR_00718</name>
</gene>
<keyword evidence="1" id="KW-0812">Transmembrane</keyword>
<organism evidence="2 3">
    <name type="scientific">Holdemanella biformis DSM 3989</name>
    <dbReference type="NCBI Taxonomy" id="518637"/>
    <lineage>
        <taxon>Bacteria</taxon>
        <taxon>Bacillati</taxon>
        <taxon>Bacillota</taxon>
        <taxon>Erysipelotrichia</taxon>
        <taxon>Erysipelotrichales</taxon>
        <taxon>Erysipelotrichaceae</taxon>
        <taxon>Holdemanella</taxon>
    </lineage>
</organism>